<dbReference type="RefSeq" id="WP_345410173.1">
    <property type="nucleotide sequence ID" value="NZ_BAAAXS010000002.1"/>
</dbReference>
<organism evidence="1 2">
    <name type="scientific">Nonomuraea salmonea</name>
    <dbReference type="NCBI Taxonomy" id="46181"/>
    <lineage>
        <taxon>Bacteria</taxon>
        <taxon>Bacillati</taxon>
        <taxon>Actinomycetota</taxon>
        <taxon>Actinomycetes</taxon>
        <taxon>Streptosporangiales</taxon>
        <taxon>Streptosporangiaceae</taxon>
        <taxon>Nonomuraea</taxon>
    </lineage>
</organism>
<evidence type="ECO:0000313" key="1">
    <source>
        <dbReference type="EMBL" id="MFB9476883.1"/>
    </source>
</evidence>
<name>A0ABV5P2T6_9ACTN</name>
<comment type="caution">
    <text evidence="1">The sequence shown here is derived from an EMBL/GenBank/DDBJ whole genome shotgun (WGS) entry which is preliminary data.</text>
</comment>
<accession>A0ABV5P2T6</accession>
<gene>
    <name evidence="1" type="ORF">ACFFR3_45965</name>
</gene>
<evidence type="ECO:0000313" key="2">
    <source>
        <dbReference type="Proteomes" id="UP001589568"/>
    </source>
</evidence>
<sequence>MTATTPRHRTRVAIAQGCASPGAAPMRVELYRPCDVIRETAARYAGGESAELVAEELRRRGVRVRDLHPPRPRAFSPGDPGSVLAGLVVYSDEHDDERMRTP</sequence>
<reference evidence="1 2" key="1">
    <citation type="submission" date="2024-09" db="EMBL/GenBank/DDBJ databases">
        <authorList>
            <person name="Sun Q."/>
            <person name="Mori K."/>
        </authorList>
    </citation>
    <scope>NUCLEOTIDE SEQUENCE [LARGE SCALE GENOMIC DNA]</scope>
    <source>
        <strain evidence="1 2">JCM 3324</strain>
    </source>
</reference>
<proteinExistence type="predicted"/>
<dbReference type="EMBL" id="JBHMCF010000057">
    <property type="protein sequence ID" value="MFB9476883.1"/>
    <property type="molecule type" value="Genomic_DNA"/>
</dbReference>
<protein>
    <submittedName>
        <fullName evidence="1">Uncharacterized protein</fullName>
    </submittedName>
</protein>
<dbReference type="Proteomes" id="UP001589568">
    <property type="component" value="Unassembled WGS sequence"/>
</dbReference>
<keyword evidence="2" id="KW-1185">Reference proteome</keyword>